<reference evidence="1" key="2">
    <citation type="journal article" date="2015" name="Data Brief">
        <title>Shoot transcriptome of the giant reed, Arundo donax.</title>
        <authorList>
            <person name="Barrero R.A."/>
            <person name="Guerrero F.D."/>
            <person name="Moolhuijzen P."/>
            <person name="Goolsby J.A."/>
            <person name="Tidwell J."/>
            <person name="Bellgard S.E."/>
            <person name="Bellgard M.I."/>
        </authorList>
    </citation>
    <scope>NUCLEOTIDE SEQUENCE</scope>
    <source>
        <tissue evidence="1">Shoot tissue taken approximately 20 cm above the soil surface</tissue>
    </source>
</reference>
<proteinExistence type="predicted"/>
<evidence type="ECO:0000313" key="1">
    <source>
        <dbReference type="EMBL" id="JAE37341.1"/>
    </source>
</evidence>
<sequence length="32" mass="3679">MFSVVFPRRCQALLLLIVSTTNSEIMFGVNYE</sequence>
<accession>A0A0A9HR10</accession>
<name>A0A0A9HR10_ARUDO</name>
<dbReference type="EMBL" id="GBRH01160555">
    <property type="protein sequence ID" value="JAE37341.1"/>
    <property type="molecule type" value="Transcribed_RNA"/>
</dbReference>
<reference evidence="1" key="1">
    <citation type="submission" date="2014-09" db="EMBL/GenBank/DDBJ databases">
        <authorList>
            <person name="Magalhaes I.L.F."/>
            <person name="Oliveira U."/>
            <person name="Santos F.R."/>
            <person name="Vidigal T.H.D.A."/>
            <person name="Brescovit A.D."/>
            <person name="Santos A.J."/>
        </authorList>
    </citation>
    <scope>NUCLEOTIDE SEQUENCE</scope>
    <source>
        <tissue evidence="1">Shoot tissue taken approximately 20 cm above the soil surface</tissue>
    </source>
</reference>
<dbReference type="AlphaFoldDB" id="A0A0A9HR10"/>
<protein>
    <submittedName>
        <fullName evidence="1">Uncharacterized protein</fullName>
    </submittedName>
</protein>
<organism evidence="1">
    <name type="scientific">Arundo donax</name>
    <name type="common">Giant reed</name>
    <name type="synonym">Donax arundinaceus</name>
    <dbReference type="NCBI Taxonomy" id="35708"/>
    <lineage>
        <taxon>Eukaryota</taxon>
        <taxon>Viridiplantae</taxon>
        <taxon>Streptophyta</taxon>
        <taxon>Embryophyta</taxon>
        <taxon>Tracheophyta</taxon>
        <taxon>Spermatophyta</taxon>
        <taxon>Magnoliopsida</taxon>
        <taxon>Liliopsida</taxon>
        <taxon>Poales</taxon>
        <taxon>Poaceae</taxon>
        <taxon>PACMAD clade</taxon>
        <taxon>Arundinoideae</taxon>
        <taxon>Arundineae</taxon>
        <taxon>Arundo</taxon>
    </lineage>
</organism>